<proteinExistence type="predicted"/>
<dbReference type="GeneID" id="37142761"/>
<feature type="region of interest" description="Disordered" evidence="1">
    <location>
        <begin position="49"/>
        <end position="78"/>
    </location>
</feature>
<dbReference type="AlphaFoldDB" id="A0A319CPF1"/>
<dbReference type="RefSeq" id="XP_025490823.1">
    <property type="nucleotide sequence ID" value="XM_025640019.1"/>
</dbReference>
<accession>A0A319CPF1</accession>
<keyword evidence="3" id="KW-1185">Reference proteome</keyword>
<feature type="compositionally biased region" description="Low complexity" evidence="1">
    <location>
        <begin position="49"/>
        <end position="74"/>
    </location>
</feature>
<dbReference type="Proteomes" id="UP000248340">
    <property type="component" value="Unassembled WGS sequence"/>
</dbReference>
<name>A0A319CPF1_9EURO</name>
<organism evidence="2 3">
    <name type="scientific">Aspergillus uvarum CBS 121591</name>
    <dbReference type="NCBI Taxonomy" id="1448315"/>
    <lineage>
        <taxon>Eukaryota</taxon>
        <taxon>Fungi</taxon>
        <taxon>Dikarya</taxon>
        <taxon>Ascomycota</taxon>
        <taxon>Pezizomycotina</taxon>
        <taxon>Eurotiomycetes</taxon>
        <taxon>Eurotiomycetidae</taxon>
        <taxon>Eurotiales</taxon>
        <taxon>Aspergillaceae</taxon>
        <taxon>Aspergillus</taxon>
        <taxon>Aspergillus subgen. Circumdati</taxon>
    </lineage>
</organism>
<gene>
    <name evidence="2" type="ORF">BO82DRAFT_417309</name>
</gene>
<evidence type="ECO:0000313" key="2">
    <source>
        <dbReference type="EMBL" id="PYH80623.1"/>
    </source>
</evidence>
<dbReference type="EMBL" id="KZ821708">
    <property type="protein sequence ID" value="PYH80623.1"/>
    <property type="molecule type" value="Genomic_DNA"/>
</dbReference>
<sequence length="177" mass="20153">MTAYTEQTKKAWNSGLRRMSAYPQIDLYIYITLDSANSPLYTTLRTFPHSRQLQQQQQQQQQPTQSRPSHTPPTISSPMPLAMCRASTHIRAQVDAWGYKSFDQRGAGGNGKICHQEGFREIAVEVWVCMRLALWRYNALSRLFAGEGLVRGRSTGRGIAYAASLGLSSREWLIWRE</sequence>
<protein>
    <submittedName>
        <fullName evidence="2">Uncharacterized protein</fullName>
    </submittedName>
</protein>
<evidence type="ECO:0000256" key="1">
    <source>
        <dbReference type="SAM" id="MobiDB-lite"/>
    </source>
</evidence>
<dbReference type="VEuPathDB" id="FungiDB:BO82DRAFT_417309"/>
<evidence type="ECO:0000313" key="3">
    <source>
        <dbReference type="Proteomes" id="UP000248340"/>
    </source>
</evidence>
<reference evidence="2 3" key="1">
    <citation type="submission" date="2016-12" db="EMBL/GenBank/DDBJ databases">
        <title>The genomes of Aspergillus section Nigri reveals drivers in fungal speciation.</title>
        <authorList>
            <consortium name="DOE Joint Genome Institute"/>
            <person name="Vesth T.C."/>
            <person name="Nybo J."/>
            <person name="Theobald S."/>
            <person name="Brandl J."/>
            <person name="Frisvad J.C."/>
            <person name="Nielsen K.F."/>
            <person name="Lyhne E.K."/>
            <person name="Kogle M.E."/>
            <person name="Kuo A."/>
            <person name="Riley R."/>
            <person name="Clum A."/>
            <person name="Nolan M."/>
            <person name="Lipzen A."/>
            <person name="Salamov A."/>
            <person name="Henrissat B."/>
            <person name="Wiebenga A."/>
            <person name="De Vries R.P."/>
            <person name="Grigoriev I.V."/>
            <person name="Mortensen U.H."/>
            <person name="Andersen M.R."/>
            <person name="Baker S.E."/>
        </authorList>
    </citation>
    <scope>NUCLEOTIDE SEQUENCE [LARGE SCALE GENOMIC DNA]</scope>
    <source>
        <strain evidence="2 3">CBS 121591</strain>
    </source>
</reference>